<dbReference type="EMBL" id="JBHSDK010000003">
    <property type="protein sequence ID" value="MFC4334196.1"/>
    <property type="molecule type" value="Genomic_DNA"/>
</dbReference>
<feature type="chain" id="PRO_5047106758" evidence="1">
    <location>
        <begin position="22"/>
        <end position="318"/>
    </location>
</feature>
<evidence type="ECO:0000313" key="3">
    <source>
        <dbReference type="EMBL" id="MFC4334196.1"/>
    </source>
</evidence>
<dbReference type="InterPro" id="IPR000871">
    <property type="entry name" value="Beta-lactam_class-A"/>
</dbReference>
<keyword evidence="1" id="KW-0732">Signal</keyword>
<organism evidence="3 4">
    <name type="scientific">Salininema proteolyticum</name>
    <dbReference type="NCBI Taxonomy" id="1607685"/>
    <lineage>
        <taxon>Bacteria</taxon>
        <taxon>Bacillati</taxon>
        <taxon>Actinomycetota</taxon>
        <taxon>Actinomycetes</taxon>
        <taxon>Glycomycetales</taxon>
        <taxon>Glycomycetaceae</taxon>
        <taxon>Salininema</taxon>
    </lineage>
</organism>
<keyword evidence="3" id="KW-0378">Hydrolase</keyword>
<dbReference type="Proteomes" id="UP001595823">
    <property type="component" value="Unassembled WGS sequence"/>
</dbReference>
<accession>A0ABV8TUX4</accession>
<reference evidence="4" key="1">
    <citation type="journal article" date="2019" name="Int. J. Syst. Evol. Microbiol.">
        <title>The Global Catalogue of Microorganisms (GCM) 10K type strain sequencing project: providing services to taxonomists for standard genome sequencing and annotation.</title>
        <authorList>
            <consortium name="The Broad Institute Genomics Platform"/>
            <consortium name="The Broad Institute Genome Sequencing Center for Infectious Disease"/>
            <person name="Wu L."/>
            <person name="Ma J."/>
        </authorList>
    </citation>
    <scope>NUCLEOTIDE SEQUENCE [LARGE SCALE GENOMIC DNA]</scope>
    <source>
        <strain evidence="4">IBRC-M 10908</strain>
    </source>
</reference>
<proteinExistence type="predicted"/>
<dbReference type="SUPFAM" id="SSF56601">
    <property type="entry name" value="beta-lactamase/transpeptidase-like"/>
    <property type="match status" value="1"/>
</dbReference>
<evidence type="ECO:0000313" key="4">
    <source>
        <dbReference type="Proteomes" id="UP001595823"/>
    </source>
</evidence>
<dbReference type="Gene3D" id="3.40.710.10">
    <property type="entry name" value="DD-peptidase/beta-lactamase superfamily"/>
    <property type="match status" value="1"/>
</dbReference>
<feature type="domain" description="Beta-lactamase class A catalytic" evidence="2">
    <location>
        <begin position="84"/>
        <end position="278"/>
    </location>
</feature>
<dbReference type="Pfam" id="PF13354">
    <property type="entry name" value="Beta-lactamase2"/>
    <property type="match status" value="1"/>
</dbReference>
<comment type="caution">
    <text evidence="3">The sequence shown here is derived from an EMBL/GenBank/DDBJ whole genome shotgun (WGS) entry which is preliminary data.</text>
</comment>
<keyword evidence="4" id="KW-1185">Reference proteome</keyword>
<feature type="signal peptide" evidence="1">
    <location>
        <begin position="1"/>
        <end position="21"/>
    </location>
</feature>
<dbReference type="RefSeq" id="WP_380617932.1">
    <property type="nucleotide sequence ID" value="NZ_JBHSDK010000003.1"/>
</dbReference>
<evidence type="ECO:0000259" key="2">
    <source>
        <dbReference type="Pfam" id="PF13354"/>
    </source>
</evidence>
<gene>
    <name evidence="3" type="ORF">ACFPET_03190</name>
</gene>
<evidence type="ECO:0000256" key="1">
    <source>
        <dbReference type="SAM" id="SignalP"/>
    </source>
</evidence>
<dbReference type="GO" id="GO:0016787">
    <property type="term" value="F:hydrolase activity"/>
    <property type="evidence" value="ECO:0007669"/>
    <property type="project" value="UniProtKB-KW"/>
</dbReference>
<dbReference type="PANTHER" id="PTHR35333">
    <property type="entry name" value="BETA-LACTAMASE"/>
    <property type="match status" value="1"/>
</dbReference>
<sequence>MQRRHVFTVGAGLTLGGAAAAAVPAVAGAEPALKRRPADTAEAAERIAEAFATESAAAGGEWQARITLLDDSGPPTVAVDRDSRAVKSAASVNKLGIALAVLDKIDRGELALDDRLTLEPDIILGGSGFYFHQTVYGDELTVANILVAMLMPSDNTSVRLCGLLSDAYEINGVLEAKGFTDTRVIPNEENPNRMWLGDTTAYETNDLLHRLAAGELLSEESTGFFLGVLRGLSGYHDGFRRSMSSAERSRVAVKYGAYAANRNESGVVYDSAGEPALVYSLMAQTEGHDDNYGATHPVVEAHARMGRAVFDIVDSLPR</sequence>
<protein>
    <submittedName>
        <fullName evidence="3">Serine hydrolase</fullName>
    </submittedName>
</protein>
<dbReference type="InterPro" id="IPR045155">
    <property type="entry name" value="Beta-lactam_cat"/>
</dbReference>
<dbReference type="PANTHER" id="PTHR35333:SF4">
    <property type="entry name" value="SLR0121 PROTEIN"/>
    <property type="match status" value="1"/>
</dbReference>
<dbReference type="InterPro" id="IPR012338">
    <property type="entry name" value="Beta-lactam/transpept-like"/>
</dbReference>
<name>A0ABV8TUX4_9ACTN</name>